<reference evidence="9" key="1">
    <citation type="journal article" date="2014" name="Int. J. Syst. Evol. Microbiol.">
        <title>Complete genome sequence of Corynebacterium casei LMG S-19264T (=DSM 44701T), isolated from a smear-ripened cheese.</title>
        <authorList>
            <consortium name="US DOE Joint Genome Institute (JGI-PGF)"/>
            <person name="Walter F."/>
            <person name="Albersmeier A."/>
            <person name="Kalinowski J."/>
            <person name="Ruckert C."/>
        </authorList>
    </citation>
    <scope>NUCLEOTIDE SEQUENCE</scope>
    <source>
        <strain evidence="9">CGMCC 4.7308</strain>
    </source>
</reference>
<feature type="transmembrane region" description="Helical" evidence="7">
    <location>
        <begin position="295"/>
        <end position="318"/>
    </location>
</feature>
<dbReference type="EMBL" id="BMNA01000001">
    <property type="protein sequence ID" value="GGL90168.1"/>
    <property type="molecule type" value="Genomic_DNA"/>
</dbReference>
<evidence type="ECO:0000256" key="7">
    <source>
        <dbReference type="RuleBase" id="RU363032"/>
    </source>
</evidence>
<name>A0A917WB23_9ACTN</name>
<evidence type="ECO:0000256" key="1">
    <source>
        <dbReference type="ARBA" id="ARBA00004651"/>
    </source>
</evidence>
<evidence type="ECO:0000313" key="9">
    <source>
        <dbReference type="EMBL" id="GGL90168.1"/>
    </source>
</evidence>
<dbReference type="AlphaFoldDB" id="A0A917WB23"/>
<dbReference type="RefSeq" id="WP_188940058.1">
    <property type="nucleotide sequence ID" value="NZ_BMNA01000001.1"/>
</dbReference>
<comment type="caution">
    <text evidence="9">The sequence shown here is derived from an EMBL/GenBank/DDBJ whole genome shotgun (WGS) entry which is preliminary data.</text>
</comment>
<dbReference type="CDD" id="cd06261">
    <property type="entry name" value="TM_PBP2"/>
    <property type="match status" value="1"/>
</dbReference>
<dbReference type="Gene3D" id="1.10.3720.10">
    <property type="entry name" value="MetI-like"/>
    <property type="match status" value="1"/>
</dbReference>
<evidence type="ECO:0000256" key="6">
    <source>
        <dbReference type="ARBA" id="ARBA00023136"/>
    </source>
</evidence>
<feature type="transmembrane region" description="Helical" evidence="7">
    <location>
        <begin position="183"/>
        <end position="212"/>
    </location>
</feature>
<keyword evidence="5 7" id="KW-1133">Transmembrane helix</keyword>
<gene>
    <name evidence="9" type="ORF">GCM10011594_07300</name>
</gene>
<dbReference type="SUPFAM" id="SSF161098">
    <property type="entry name" value="MetI-like"/>
    <property type="match status" value="1"/>
</dbReference>
<keyword evidence="3" id="KW-1003">Cell membrane</keyword>
<reference evidence="9" key="2">
    <citation type="submission" date="2020-09" db="EMBL/GenBank/DDBJ databases">
        <authorList>
            <person name="Sun Q."/>
            <person name="Zhou Y."/>
        </authorList>
    </citation>
    <scope>NUCLEOTIDE SEQUENCE</scope>
    <source>
        <strain evidence="9">CGMCC 4.7308</strain>
    </source>
</reference>
<dbReference type="GO" id="GO:0055085">
    <property type="term" value="P:transmembrane transport"/>
    <property type="evidence" value="ECO:0007669"/>
    <property type="project" value="InterPro"/>
</dbReference>
<dbReference type="InterPro" id="IPR035906">
    <property type="entry name" value="MetI-like_sf"/>
</dbReference>
<dbReference type="PANTHER" id="PTHR43163">
    <property type="entry name" value="DIPEPTIDE TRANSPORT SYSTEM PERMEASE PROTEIN DPPB-RELATED"/>
    <property type="match status" value="1"/>
</dbReference>
<feature type="transmembrane region" description="Helical" evidence="7">
    <location>
        <begin position="141"/>
        <end position="163"/>
    </location>
</feature>
<dbReference type="Proteomes" id="UP000655208">
    <property type="component" value="Unassembled WGS sequence"/>
</dbReference>
<dbReference type="InterPro" id="IPR000515">
    <property type="entry name" value="MetI-like"/>
</dbReference>
<evidence type="ECO:0000256" key="5">
    <source>
        <dbReference type="ARBA" id="ARBA00022989"/>
    </source>
</evidence>
<keyword evidence="6 7" id="KW-0472">Membrane</keyword>
<comment type="similarity">
    <text evidence="7">Belongs to the binding-protein-dependent transport system permease family.</text>
</comment>
<sequence>MRYFTRRVVLFLITLWAAVTLNFILPRLMPGSPADAALARLASTGQPITNAQRDAIQAQLGGANGNIVGQYFDYLGNIFTLQWGRSYSYATETVAHSVGRALPWTLILVGVTTIVAFVIGTLMGVYAGWRRGRAADATVTVGATFLASFPPFWLGLLLLYLFAFQLNWFPITGGYSAGTAPEWTWSFLVNAFEHSVLPAITLAVTSLSGWVFGMRNNMINTLGEDYVTFGQANGLRGRTIATLYAARNALLPNVTAFGLSLGAVVGGSVLVEGIFGYPGIGNLLYTAVTNQDYPLMQALFLVITVSMLVAIFVVDLLYARLDPRVRVGPEGS</sequence>
<organism evidence="9 10">
    <name type="scientific">Nakamurella endophytica</name>
    <dbReference type="NCBI Taxonomy" id="1748367"/>
    <lineage>
        <taxon>Bacteria</taxon>
        <taxon>Bacillati</taxon>
        <taxon>Actinomycetota</taxon>
        <taxon>Actinomycetes</taxon>
        <taxon>Nakamurellales</taxon>
        <taxon>Nakamurellaceae</taxon>
        <taxon>Nakamurella</taxon>
    </lineage>
</organism>
<feature type="transmembrane region" description="Helical" evidence="7">
    <location>
        <begin position="254"/>
        <end position="275"/>
    </location>
</feature>
<protein>
    <submittedName>
        <fullName evidence="9">Peptide ABC transporter permease</fullName>
    </submittedName>
</protein>
<evidence type="ECO:0000259" key="8">
    <source>
        <dbReference type="PROSITE" id="PS50928"/>
    </source>
</evidence>
<accession>A0A917WB23</accession>
<dbReference type="GO" id="GO:0005886">
    <property type="term" value="C:plasma membrane"/>
    <property type="evidence" value="ECO:0007669"/>
    <property type="project" value="UniProtKB-SubCell"/>
</dbReference>
<dbReference type="PROSITE" id="PS50928">
    <property type="entry name" value="ABC_TM1"/>
    <property type="match status" value="1"/>
</dbReference>
<dbReference type="PANTHER" id="PTHR43163:SF6">
    <property type="entry name" value="DIPEPTIDE TRANSPORT SYSTEM PERMEASE PROTEIN DPPB-RELATED"/>
    <property type="match status" value="1"/>
</dbReference>
<evidence type="ECO:0000256" key="2">
    <source>
        <dbReference type="ARBA" id="ARBA00022448"/>
    </source>
</evidence>
<evidence type="ECO:0000256" key="3">
    <source>
        <dbReference type="ARBA" id="ARBA00022475"/>
    </source>
</evidence>
<feature type="transmembrane region" description="Helical" evidence="7">
    <location>
        <begin position="104"/>
        <end position="129"/>
    </location>
</feature>
<proteinExistence type="inferred from homology"/>
<evidence type="ECO:0000256" key="4">
    <source>
        <dbReference type="ARBA" id="ARBA00022692"/>
    </source>
</evidence>
<evidence type="ECO:0000313" key="10">
    <source>
        <dbReference type="Proteomes" id="UP000655208"/>
    </source>
</evidence>
<keyword evidence="10" id="KW-1185">Reference proteome</keyword>
<comment type="subcellular location">
    <subcellularLocation>
        <location evidence="1 7">Cell membrane</location>
        <topology evidence="1 7">Multi-pass membrane protein</topology>
    </subcellularLocation>
</comment>
<keyword evidence="2 7" id="KW-0813">Transport</keyword>
<dbReference type="Pfam" id="PF00528">
    <property type="entry name" value="BPD_transp_1"/>
    <property type="match status" value="1"/>
</dbReference>
<keyword evidence="4 7" id="KW-0812">Transmembrane</keyword>
<feature type="domain" description="ABC transmembrane type-1" evidence="8">
    <location>
        <begin position="102"/>
        <end position="314"/>
    </location>
</feature>